<feature type="region of interest" description="Disordered" evidence="1">
    <location>
        <begin position="150"/>
        <end position="189"/>
    </location>
</feature>
<protein>
    <submittedName>
        <fullName evidence="2">Uncharacterized protein</fullName>
    </submittedName>
</protein>
<feature type="region of interest" description="Disordered" evidence="1">
    <location>
        <begin position="74"/>
        <end position="131"/>
    </location>
</feature>
<evidence type="ECO:0000256" key="1">
    <source>
        <dbReference type="SAM" id="MobiDB-lite"/>
    </source>
</evidence>
<dbReference type="AlphaFoldDB" id="A0A4Z2FI25"/>
<proteinExistence type="predicted"/>
<dbReference type="EMBL" id="SRLO01001176">
    <property type="protein sequence ID" value="TNN40585.1"/>
    <property type="molecule type" value="Genomic_DNA"/>
</dbReference>
<keyword evidence="3" id="KW-1185">Reference proteome</keyword>
<gene>
    <name evidence="2" type="ORF">EYF80_049244</name>
</gene>
<name>A0A4Z2FI25_9TELE</name>
<evidence type="ECO:0000313" key="3">
    <source>
        <dbReference type="Proteomes" id="UP000314294"/>
    </source>
</evidence>
<organism evidence="2 3">
    <name type="scientific">Liparis tanakae</name>
    <name type="common">Tanaka's snailfish</name>
    <dbReference type="NCBI Taxonomy" id="230148"/>
    <lineage>
        <taxon>Eukaryota</taxon>
        <taxon>Metazoa</taxon>
        <taxon>Chordata</taxon>
        <taxon>Craniata</taxon>
        <taxon>Vertebrata</taxon>
        <taxon>Euteleostomi</taxon>
        <taxon>Actinopterygii</taxon>
        <taxon>Neopterygii</taxon>
        <taxon>Teleostei</taxon>
        <taxon>Neoteleostei</taxon>
        <taxon>Acanthomorphata</taxon>
        <taxon>Eupercaria</taxon>
        <taxon>Perciformes</taxon>
        <taxon>Cottioidei</taxon>
        <taxon>Cottales</taxon>
        <taxon>Liparidae</taxon>
        <taxon>Liparis</taxon>
    </lineage>
</organism>
<evidence type="ECO:0000313" key="2">
    <source>
        <dbReference type="EMBL" id="TNN40585.1"/>
    </source>
</evidence>
<comment type="caution">
    <text evidence="2">The sequence shown here is derived from an EMBL/GenBank/DDBJ whole genome shotgun (WGS) entry which is preliminary data.</text>
</comment>
<sequence length="207" mass="21671">MERVLLPPPAALLLTIKWPMAGSAVMASFWKVLACTSSSSSFRSFCPASSSSSSSRLCEKRRTVMDQIGIGVQPLRTPLRGQESGNSPRELQLKHDRTLEGPVGRPEDGSPEGLFPPGDVGPLECPLKTQQETSSASYLRCCGGRLRGGVRPSGSGDGDGAPHSDGRTVGSSDEAAAKLPEGSPRGPVLPVWSQAAANKKVAAQTAF</sequence>
<dbReference type="Proteomes" id="UP000314294">
    <property type="component" value="Unassembled WGS sequence"/>
</dbReference>
<accession>A0A4Z2FI25</accession>
<reference evidence="2 3" key="1">
    <citation type="submission" date="2019-03" db="EMBL/GenBank/DDBJ databases">
        <title>First draft genome of Liparis tanakae, snailfish: a comprehensive survey of snailfish specific genes.</title>
        <authorList>
            <person name="Kim W."/>
            <person name="Song I."/>
            <person name="Jeong J.-H."/>
            <person name="Kim D."/>
            <person name="Kim S."/>
            <person name="Ryu S."/>
            <person name="Song J.Y."/>
            <person name="Lee S.K."/>
        </authorList>
    </citation>
    <scope>NUCLEOTIDE SEQUENCE [LARGE SCALE GENOMIC DNA]</scope>
    <source>
        <tissue evidence="2">Muscle</tissue>
    </source>
</reference>